<dbReference type="InterPro" id="IPR027621">
    <property type="entry name" value="rSAM_QueE_gams"/>
</dbReference>
<keyword evidence="1" id="KW-0004">4Fe-4S</keyword>
<organism evidence="9">
    <name type="scientific">marine metagenome</name>
    <dbReference type="NCBI Taxonomy" id="408172"/>
    <lineage>
        <taxon>unclassified sequences</taxon>
        <taxon>metagenomes</taxon>
        <taxon>ecological metagenomes</taxon>
    </lineage>
</organism>
<evidence type="ECO:0000256" key="1">
    <source>
        <dbReference type="ARBA" id="ARBA00022485"/>
    </source>
</evidence>
<evidence type="ECO:0000256" key="5">
    <source>
        <dbReference type="ARBA" id="ARBA00023004"/>
    </source>
</evidence>
<dbReference type="SUPFAM" id="SSF102114">
    <property type="entry name" value="Radical SAM enzymes"/>
    <property type="match status" value="1"/>
</dbReference>
<dbReference type="PROSITE" id="PS51918">
    <property type="entry name" value="RADICAL_SAM"/>
    <property type="match status" value="1"/>
</dbReference>
<dbReference type="AlphaFoldDB" id="A0A381Q9M6"/>
<keyword evidence="6" id="KW-0411">Iron-sulfur</keyword>
<dbReference type="InterPro" id="IPR024924">
    <property type="entry name" value="7-CO-7-deazaguanine_synth-like"/>
</dbReference>
<dbReference type="Gene3D" id="3.20.20.70">
    <property type="entry name" value="Aldolase class I"/>
    <property type="match status" value="1"/>
</dbReference>
<keyword evidence="5" id="KW-0408">Iron</keyword>
<evidence type="ECO:0000313" key="9">
    <source>
        <dbReference type="EMBL" id="SUZ76035.1"/>
    </source>
</evidence>
<dbReference type="Pfam" id="PF04055">
    <property type="entry name" value="Radical_SAM"/>
    <property type="match status" value="1"/>
</dbReference>
<dbReference type="NCBIfam" id="TIGR04349">
    <property type="entry name" value="rSAM_QueE_gams"/>
    <property type="match status" value="1"/>
</dbReference>
<dbReference type="InterPro" id="IPR007197">
    <property type="entry name" value="rSAM"/>
</dbReference>
<name>A0A381Q9M6_9ZZZZ</name>
<feature type="domain" description="Radical SAM core" evidence="8">
    <location>
        <begin position="22"/>
        <end position="212"/>
    </location>
</feature>
<proteinExistence type="inferred from homology"/>
<keyword evidence="7" id="KW-0456">Lyase</keyword>
<dbReference type="InterPro" id="IPR058240">
    <property type="entry name" value="rSAM_sf"/>
</dbReference>
<evidence type="ECO:0000259" key="8">
    <source>
        <dbReference type="PROSITE" id="PS51918"/>
    </source>
</evidence>
<dbReference type="PANTHER" id="PTHR42836:SF1">
    <property type="entry name" value="7-CARBOXY-7-DEAZAGUANINE SYNTHASE"/>
    <property type="match status" value="1"/>
</dbReference>
<protein>
    <recommendedName>
        <fullName evidence="8">Radical SAM core domain-containing protein</fullName>
    </recommendedName>
</protein>
<dbReference type="CDD" id="cd01335">
    <property type="entry name" value="Radical_SAM"/>
    <property type="match status" value="1"/>
</dbReference>
<evidence type="ECO:0000256" key="2">
    <source>
        <dbReference type="ARBA" id="ARBA00022691"/>
    </source>
</evidence>
<reference evidence="9" key="1">
    <citation type="submission" date="2018-05" db="EMBL/GenBank/DDBJ databases">
        <authorList>
            <person name="Lanie J.A."/>
            <person name="Ng W.-L."/>
            <person name="Kazmierczak K.M."/>
            <person name="Andrzejewski T.M."/>
            <person name="Davidsen T.M."/>
            <person name="Wayne K.J."/>
            <person name="Tettelin H."/>
            <person name="Glass J.I."/>
            <person name="Rusch D."/>
            <person name="Podicherti R."/>
            <person name="Tsui H.-C.T."/>
            <person name="Winkler M.E."/>
        </authorList>
    </citation>
    <scope>NUCLEOTIDE SEQUENCE</scope>
</reference>
<dbReference type="PIRSF" id="PIRSF000370">
    <property type="entry name" value="QueE"/>
    <property type="match status" value="1"/>
</dbReference>
<evidence type="ECO:0000256" key="7">
    <source>
        <dbReference type="ARBA" id="ARBA00023239"/>
    </source>
</evidence>
<dbReference type="EMBL" id="UINC01001262">
    <property type="protein sequence ID" value="SUZ76035.1"/>
    <property type="molecule type" value="Genomic_DNA"/>
</dbReference>
<keyword evidence="2" id="KW-0949">S-adenosyl-L-methionine</keyword>
<gene>
    <name evidence="9" type="ORF">METZ01_LOCUS28889</name>
</gene>
<evidence type="ECO:0000256" key="4">
    <source>
        <dbReference type="ARBA" id="ARBA00022842"/>
    </source>
</evidence>
<dbReference type="GO" id="GO:0016829">
    <property type="term" value="F:lyase activity"/>
    <property type="evidence" value="ECO:0007669"/>
    <property type="project" value="UniProtKB-KW"/>
</dbReference>
<keyword evidence="3" id="KW-0479">Metal-binding</keyword>
<dbReference type="PANTHER" id="PTHR42836">
    <property type="entry name" value="7-CARBOXY-7-DEAZAGUANINE SYNTHASE"/>
    <property type="match status" value="1"/>
</dbReference>
<dbReference type="HAMAP" id="MF_00917">
    <property type="entry name" value="QueE"/>
    <property type="match status" value="1"/>
</dbReference>
<sequence>MPEKMSLRITEIFFSIQGETSKIGLPTVFIRLTGCPLRCQYCDTSYAFYGGEVMLFEDIIHRVTKFNCKDVCVTGGEPLAQANSKKLLKDLADLDFKVSLETGGSISLEGIDERVKIIMDIKTPDSGESTKNRWENLELLKQSDELKIVICSREDYQWSKEIIEQYKISEKCPILFSPCAESIDPRDLAEWILTDQLPIRFQMQIHKILWDNQPGR</sequence>
<evidence type="ECO:0000256" key="6">
    <source>
        <dbReference type="ARBA" id="ARBA00023014"/>
    </source>
</evidence>
<dbReference type="InterPro" id="IPR013785">
    <property type="entry name" value="Aldolase_TIM"/>
</dbReference>
<dbReference type="SFLD" id="SFLDS00029">
    <property type="entry name" value="Radical_SAM"/>
    <property type="match status" value="1"/>
</dbReference>
<evidence type="ECO:0000256" key="3">
    <source>
        <dbReference type="ARBA" id="ARBA00022723"/>
    </source>
</evidence>
<accession>A0A381Q9M6</accession>
<dbReference type="GO" id="GO:0051539">
    <property type="term" value="F:4 iron, 4 sulfur cluster binding"/>
    <property type="evidence" value="ECO:0007669"/>
    <property type="project" value="UniProtKB-KW"/>
</dbReference>
<keyword evidence="4" id="KW-0460">Magnesium</keyword>
<dbReference type="GO" id="GO:0046872">
    <property type="term" value="F:metal ion binding"/>
    <property type="evidence" value="ECO:0007669"/>
    <property type="project" value="UniProtKB-KW"/>
</dbReference>